<accession>A0A1W6MSJ6</accession>
<reference evidence="1 2" key="1">
    <citation type="submission" date="2017-02" db="EMBL/GenBank/DDBJ databases">
        <authorList>
            <person name="Peterson S.W."/>
        </authorList>
    </citation>
    <scope>NUCLEOTIDE SEQUENCE [LARGE SCALE GENOMIC DNA]</scope>
    <source>
        <strain evidence="1 2">S285</strain>
    </source>
</reference>
<dbReference type="KEGG" id="mbry:B1812_05235"/>
<dbReference type="Proteomes" id="UP000193978">
    <property type="component" value="Chromosome"/>
</dbReference>
<protein>
    <submittedName>
        <fullName evidence="1">Uncharacterized protein</fullName>
    </submittedName>
</protein>
<gene>
    <name evidence="1" type="ORF">B1812_05235</name>
</gene>
<dbReference type="EMBL" id="CP019948">
    <property type="protein sequence ID" value="ARN80568.1"/>
    <property type="molecule type" value="Genomic_DNA"/>
</dbReference>
<dbReference type="STRING" id="655015.B1812_05235"/>
<evidence type="ECO:0000313" key="1">
    <source>
        <dbReference type="EMBL" id="ARN80568.1"/>
    </source>
</evidence>
<proteinExistence type="predicted"/>
<organism evidence="1 2">
    <name type="scientific">Methylocystis bryophila</name>
    <dbReference type="NCBI Taxonomy" id="655015"/>
    <lineage>
        <taxon>Bacteria</taxon>
        <taxon>Pseudomonadati</taxon>
        <taxon>Pseudomonadota</taxon>
        <taxon>Alphaproteobacteria</taxon>
        <taxon>Hyphomicrobiales</taxon>
        <taxon>Methylocystaceae</taxon>
        <taxon>Methylocystis</taxon>
    </lineage>
</organism>
<dbReference type="AlphaFoldDB" id="A0A1W6MSJ6"/>
<name>A0A1W6MSJ6_9HYPH</name>
<keyword evidence="2" id="KW-1185">Reference proteome</keyword>
<sequence length="104" mass="11031">MARGGSILSAKLQAALSAATAFKQIYQGHRALYALSSKSGDAYLFLNKDDALRRLAIFPMRKGGGQNKAASVGGAVLSDQRRPEDQFSVEGGESICWNGVPNSI</sequence>
<evidence type="ECO:0000313" key="2">
    <source>
        <dbReference type="Proteomes" id="UP000193978"/>
    </source>
</evidence>